<dbReference type="Gene3D" id="2.30.30.60">
    <property type="match status" value="1"/>
</dbReference>
<evidence type="ECO:0000256" key="3">
    <source>
        <dbReference type="ARBA" id="ARBA00022989"/>
    </source>
</evidence>
<feature type="domain" description="Mechanosensitive ion channel MscS" evidence="7">
    <location>
        <begin position="187"/>
        <end position="256"/>
    </location>
</feature>
<dbReference type="EMBL" id="JAOBZK010000007">
    <property type="protein sequence ID" value="MDH1177888.1"/>
    <property type="molecule type" value="Genomic_DNA"/>
</dbReference>
<name>A0ABD4YRU4_9BURK</name>
<keyword evidence="3 6" id="KW-1133">Transmembrane helix</keyword>
<dbReference type="InterPro" id="IPR030192">
    <property type="entry name" value="YbdG"/>
</dbReference>
<evidence type="ECO:0000256" key="1">
    <source>
        <dbReference type="ARBA" id="ARBA00004370"/>
    </source>
</evidence>
<sequence>MPLEWEELVTQIDTHMPREIWAQTLIGIGALILTALFVQWVVARVVLLLAHRLLVVSGHGDWDKALQRRRAYQNLWYAVPFAVVSMGIDLVPHAERVVTIVGRLAHAGAWICVFIAFSGVLSAWQDTYSATTRAQTRSIKGYIQIGKLILMAVCTVLVLSILIDRSPLWMISGLGALSAVLLLVFKDTLLSLVASTQLTSNDMLRIGDWIEMPQCNADGFVKDIALHTVKVQNWDNTVTTVPTYKLFSESYRNYRHMFESGGRRIKRTIRIDAASVRFLTDDEAQRLMKFRLLHDYLQSKTQDIVQANQTLGELASVPANRRRLTNIGTLRAYALAYLKQNPEIRQDMAMMVRMMEPTSEGIPVEVYCFTAVTAWVEYERIQGDVFDHLLAILPELGLRLYQQPSGADIGAMGGYLRDSAIQAALSAERDRQGSMDGSPALPFERGLTDGKMPRQAE</sequence>
<feature type="transmembrane region" description="Helical" evidence="6">
    <location>
        <begin position="104"/>
        <end position="124"/>
    </location>
</feature>
<gene>
    <name evidence="8" type="ORF">N5C72_07370</name>
</gene>
<dbReference type="InterPro" id="IPR023408">
    <property type="entry name" value="MscS_beta-dom_sf"/>
</dbReference>
<dbReference type="PANTHER" id="PTHR30414">
    <property type="entry name" value="MINICONDUCTANCE MECHANOSENSITIVE CHANNEL YBDG"/>
    <property type="match status" value="1"/>
</dbReference>
<comment type="subcellular location">
    <subcellularLocation>
        <location evidence="1">Membrane</location>
    </subcellularLocation>
</comment>
<feature type="transmembrane region" description="Helical" evidence="6">
    <location>
        <begin position="74"/>
        <end position="92"/>
    </location>
</feature>
<evidence type="ECO:0000259" key="7">
    <source>
        <dbReference type="Pfam" id="PF00924"/>
    </source>
</evidence>
<comment type="caution">
    <text evidence="8">The sequence shown here is derived from an EMBL/GenBank/DDBJ whole genome shotgun (WGS) entry which is preliminary data.</text>
</comment>
<protein>
    <submittedName>
        <fullName evidence="8">Mechanosensitive ion channel family protein</fullName>
    </submittedName>
</protein>
<evidence type="ECO:0000256" key="2">
    <source>
        <dbReference type="ARBA" id="ARBA00022692"/>
    </source>
</evidence>
<feature type="transmembrane region" description="Helical" evidence="6">
    <location>
        <begin position="145"/>
        <end position="163"/>
    </location>
</feature>
<dbReference type="RefSeq" id="WP_152384131.1">
    <property type="nucleotide sequence ID" value="NZ_CADIKQ010000023.1"/>
</dbReference>
<dbReference type="GO" id="GO:0008381">
    <property type="term" value="F:mechanosensitive monoatomic ion channel activity"/>
    <property type="evidence" value="ECO:0007669"/>
    <property type="project" value="UniProtKB-ARBA"/>
</dbReference>
<dbReference type="GO" id="GO:0016020">
    <property type="term" value="C:membrane"/>
    <property type="evidence" value="ECO:0007669"/>
    <property type="project" value="UniProtKB-SubCell"/>
</dbReference>
<accession>A0ABD4YRU4</accession>
<dbReference type="SUPFAM" id="SSF50182">
    <property type="entry name" value="Sm-like ribonucleoproteins"/>
    <property type="match status" value="1"/>
</dbReference>
<organism evidence="8 9">
    <name type="scientific">Achromobacter mucicolens</name>
    <dbReference type="NCBI Taxonomy" id="1389922"/>
    <lineage>
        <taxon>Bacteria</taxon>
        <taxon>Pseudomonadati</taxon>
        <taxon>Pseudomonadota</taxon>
        <taxon>Betaproteobacteria</taxon>
        <taxon>Burkholderiales</taxon>
        <taxon>Alcaligenaceae</taxon>
        <taxon>Achromobacter</taxon>
    </lineage>
</organism>
<evidence type="ECO:0000256" key="6">
    <source>
        <dbReference type="SAM" id="Phobius"/>
    </source>
</evidence>
<feature type="compositionally biased region" description="Basic and acidic residues" evidence="5">
    <location>
        <begin position="446"/>
        <end position="457"/>
    </location>
</feature>
<dbReference type="InterPro" id="IPR010920">
    <property type="entry name" value="LSM_dom_sf"/>
</dbReference>
<evidence type="ECO:0000313" key="8">
    <source>
        <dbReference type="EMBL" id="MDH1177888.1"/>
    </source>
</evidence>
<keyword evidence="4 6" id="KW-0472">Membrane</keyword>
<evidence type="ECO:0000256" key="4">
    <source>
        <dbReference type="ARBA" id="ARBA00023136"/>
    </source>
</evidence>
<proteinExistence type="predicted"/>
<dbReference type="InterPro" id="IPR006685">
    <property type="entry name" value="MscS_channel_2nd"/>
</dbReference>
<reference evidence="8 9" key="1">
    <citation type="submission" date="2022-09" db="EMBL/GenBank/DDBJ databases">
        <title>Intensive care unit water sources are persistently colonized with multi-drug resistant bacteria and are the site of extensive horizontal gene transfer of antibiotic resistance genes.</title>
        <authorList>
            <person name="Diorio-Toth L."/>
        </authorList>
    </citation>
    <scope>NUCLEOTIDE SEQUENCE [LARGE SCALE GENOMIC DNA]</scope>
    <source>
        <strain evidence="8 9">GD03967</strain>
    </source>
</reference>
<keyword evidence="2 6" id="KW-0812">Transmembrane</keyword>
<evidence type="ECO:0000313" key="9">
    <source>
        <dbReference type="Proteomes" id="UP001158644"/>
    </source>
</evidence>
<dbReference type="Proteomes" id="UP001158644">
    <property type="component" value="Unassembled WGS sequence"/>
</dbReference>
<dbReference type="PANTHER" id="PTHR30414:SF0">
    <property type="entry name" value="MINICONDUCTANCE MECHANOSENSITIVE CHANNEL YBDG"/>
    <property type="match status" value="1"/>
</dbReference>
<feature type="transmembrane region" description="Helical" evidence="6">
    <location>
        <begin position="20"/>
        <end position="42"/>
    </location>
</feature>
<dbReference type="AlphaFoldDB" id="A0ABD4YRU4"/>
<feature type="transmembrane region" description="Helical" evidence="6">
    <location>
        <begin position="169"/>
        <end position="185"/>
    </location>
</feature>
<feature type="region of interest" description="Disordered" evidence="5">
    <location>
        <begin position="426"/>
        <end position="457"/>
    </location>
</feature>
<evidence type="ECO:0000256" key="5">
    <source>
        <dbReference type="SAM" id="MobiDB-lite"/>
    </source>
</evidence>
<dbReference type="Pfam" id="PF00924">
    <property type="entry name" value="MS_channel_2nd"/>
    <property type="match status" value="1"/>
</dbReference>